<dbReference type="InterPro" id="IPR050810">
    <property type="entry name" value="Bact_Secretion_Sys_Channel"/>
</dbReference>
<evidence type="ECO:0000256" key="1">
    <source>
        <dbReference type="ARBA" id="ARBA00004370"/>
    </source>
</evidence>
<dbReference type="InterPro" id="IPR001775">
    <property type="entry name" value="GspD/PilQ"/>
</dbReference>
<comment type="similarity">
    <text evidence="4">Belongs to the bacterial secretin family.</text>
</comment>
<organism evidence="6 7">
    <name type="scientific">Tenacibaculum jejuense</name>
    <dbReference type="NCBI Taxonomy" id="584609"/>
    <lineage>
        <taxon>Bacteria</taxon>
        <taxon>Pseudomonadati</taxon>
        <taxon>Bacteroidota</taxon>
        <taxon>Flavobacteriia</taxon>
        <taxon>Flavobacteriales</taxon>
        <taxon>Flavobacteriaceae</taxon>
        <taxon>Tenacibaculum</taxon>
    </lineage>
</organism>
<dbReference type="GO" id="GO:0009306">
    <property type="term" value="P:protein secretion"/>
    <property type="evidence" value="ECO:0007669"/>
    <property type="project" value="InterPro"/>
</dbReference>
<dbReference type="GO" id="GO:0015627">
    <property type="term" value="C:type II protein secretion system complex"/>
    <property type="evidence" value="ECO:0007669"/>
    <property type="project" value="TreeGrafter"/>
</dbReference>
<keyword evidence="3" id="KW-0472">Membrane</keyword>
<name>A0A238U8S8_9FLAO</name>
<protein>
    <submittedName>
        <fullName evidence="6">Putative bacterial general secretion pathway protein D</fullName>
    </submittedName>
</protein>
<dbReference type="GO" id="GO:0016020">
    <property type="term" value="C:membrane"/>
    <property type="evidence" value="ECO:0007669"/>
    <property type="project" value="UniProtKB-SubCell"/>
</dbReference>
<evidence type="ECO:0000256" key="2">
    <source>
        <dbReference type="ARBA" id="ARBA00022729"/>
    </source>
</evidence>
<dbReference type="InterPro" id="IPR004846">
    <property type="entry name" value="T2SS/T3SS_dom"/>
</dbReference>
<proteinExistence type="inferred from homology"/>
<dbReference type="PRINTS" id="PR00811">
    <property type="entry name" value="BCTERIALGSPD"/>
</dbReference>
<sequence length="719" mass="80318">MKRSIVFILLTLIHISFFAQVKDDRIKVLERKLDSLTRVIPALAETVDYNINDVDLPTLLNTIAEKKKVNFSISTKLSNYRVSNNFVNVTIKDVLLHLCSEYSLTFDAIGNIISIRKFEKKVVIKKRVIPIEYDLNSNLFSIDLKNDSLSTALRRITEVTGKNMLYGIGSGSKKITAYIKNKPLEGAIDKIAYTNNLTVTKTKDGYYLFESLETAQVNSSTRNGKNQQQIQRPTRYRSSNFYFKVKDSIKQILEVDFDNTDVGSIIKDIGLQLNIDMYTDTALSGLSKVTFKAKEITYDQLLTRILEDNSTLTFKKENNIYYFSGSKKEAIKSYVTIPLMHRSIEIMTTPSTNRNNNNNFNSFSGSGNIGGFGNQGGIINGNNSFNSPNSFNNRNTVSQGFNQNRRQVNQRSQAPFSDYNNKVEALLNIVPKGLLTDLDIKVDTELNSFIVAGDTQKIDKFRKFIKKIDKPIPVILIEVMILEVNKTSTVDTGVEFGLGDAPVNSSGKLFPSSEFTLGANTLNKIIGGFNGFGSLNVGRVVPNFYAKIQAMETNGNIKIRSTPKLATLNGHEAVLSNGARSYYAVVRRDIIGTQNPQTTEIRNYVPIDADLSISIRPMVAGDKQITLSINVLQSSFNESDRIDDEAPPGINSREFTSIVRVKDQDIVILGGLEENLKNDSGSGVPFLARIPVIKWLFSKKTRIDSKKKLSVLIKPTIIK</sequence>
<evidence type="ECO:0000313" key="6">
    <source>
        <dbReference type="EMBL" id="SNR15455.1"/>
    </source>
</evidence>
<keyword evidence="2" id="KW-0732">Signal</keyword>
<accession>A0A238U8S8</accession>
<dbReference type="EMBL" id="LT899436">
    <property type="protein sequence ID" value="SNR15455.1"/>
    <property type="molecule type" value="Genomic_DNA"/>
</dbReference>
<dbReference type="Pfam" id="PF00263">
    <property type="entry name" value="Secretin"/>
    <property type="match status" value="1"/>
</dbReference>
<comment type="subcellular location">
    <subcellularLocation>
        <location evidence="1">Membrane</location>
    </subcellularLocation>
</comment>
<reference evidence="6 7" key="1">
    <citation type="submission" date="2017-07" db="EMBL/GenBank/DDBJ databases">
        <authorList>
            <person name="Sun Z.S."/>
            <person name="Albrecht U."/>
            <person name="Echele G."/>
            <person name="Lee C.C."/>
        </authorList>
    </citation>
    <scope>NUCLEOTIDE SEQUENCE [LARGE SCALE GENOMIC DNA]</scope>
    <source>
        <strain evidence="7">type strain: KCTC 22618</strain>
    </source>
</reference>
<dbReference type="Proteomes" id="UP000215214">
    <property type="component" value="Chromosome TJEJU"/>
</dbReference>
<keyword evidence="7" id="KW-1185">Reference proteome</keyword>
<evidence type="ECO:0000259" key="5">
    <source>
        <dbReference type="Pfam" id="PF00263"/>
    </source>
</evidence>
<feature type="domain" description="Type II/III secretion system secretin-like" evidence="5">
    <location>
        <begin position="550"/>
        <end position="719"/>
    </location>
</feature>
<dbReference type="OrthoDB" id="9816579at2"/>
<dbReference type="Gene3D" id="3.55.50.30">
    <property type="match status" value="1"/>
</dbReference>
<dbReference type="RefSeq" id="WP_095075030.1">
    <property type="nucleotide sequence ID" value="NZ_LT899436.1"/>
</dbReference>
<dbReference type="PANTHER" id="PTHR30332:SF24">
    <property type="entry name" value="SECRETIN GSPD-RELATED"/>
    <property type="match status" value="1"/>
</dbReference>
<evidence type="ECO:0000256" key="3">
    <source>
        <dbReference type="ARBA" id="ARBA00023136"/>
    </source>
</evidence>
<evidence type="ECO:0000313" key="7">
    <source>
        <dbReference type="Proteomes" id="UP000215214"/>
    </source>
</evidence>
<dbReference type="AlphaFoldDB" id="A0A238U8S8"/>
<dbReference type="PANTHER" id="PTHR30332">
    <property type="entry name" value="PROBABLE GENERAL SECRETION PATHWAY PROTEIN D"/>
    <property type="match status" value="1"/>
</dbReference>
<evidence type="ECO:0000256" key="4">
    <source>
        <dbReference type="RuleBase" id="RU004003"/>
    </source>
</evidence>
<gene>
    <name evidence="6" type="primary">gspD</name>
    <name evidence="6" type="ORF">TJEJU_1740</name>
</gene>
<dbReference type="KEGG" id="tje:TJEJU_1740"/>